<dbReference type="InterPro" id="IPR057990">
    <property type="entry name" value="TPR_SYO1"/>
</dbReference>
<dbReference type="CDD" id="cd13394">
    <property type="entry name" value="Syo1_like"/>
    <property type="match status" value="1"/>
</dbReference>
<dbReference type="Gene3D" id="1.25.10.10">
    <property type="entry name" value="Leucine-rich Repeat Variant"/>
    <property type="match status" value="1"/>
</dbReference>
<dbReference type="InterPro" id="IPR016024">
    <property type="entry name" value="ARM-type_fold"/>
</dbReference>
<feature type="region of interest" description="Disordered" evidence="2">
    <location>
        <begin position="1"/>
        <end position="36"/>
    </location>
</feature>
<dbReference type="Pfam" id="PF25567">
    <property type="entry name" value="TPR_SYO1"/>
    <property type="match status" value="1"/>
</dbReference>
<evidence type="ECO:0000313" key="5">
    <source>
        <dbReference type="Proteomes" id="UP000053820"/>
    </source>
</evidence>
<sequence>MGKSQKKRSMRRHNPMRVPDSHLPKGLESAESSSTKKEAIMPIIQKMESPDGAERKWACVAVSNLIQNDPSTRRLLQGKNVVGSLITRLSDSEEEVWIEAAGALRNLCIDGGYDICAEMYNKNILAPLTAFVPKISTALSQFLESPKTAPENAQKVVYEFADNVITILWCLSETSNKALSAINQINLIPFLMSFLASRDKLPISTVTAAAQSLYVLTDDNQAAIDEVRSNAAYNSCLLEIVRSDELAQNGKGKDVSKDRFAMLKVLCCGITGNVSPPPPHSAASTLDVNKDFVLPLLQPVISSVSLDEAAQQVQELVTRQENDPPEIEKLSLKNTPKSDHKSPTQLDLERLEDRLRTVQLALEILTGTCATLPDPVIDTANDDNDDDDELEDENTDMDDDTNEDDMALDDAVPPPTNAKSSSVALLPALVQPLLALIRPTSLSFPPPSSPSAHPPTTSALSAIHISAFECLNNIFLSLSTSPSAELAANEDAGRAVWAEIWASLSKVGLDIARGQERKQEIWEIAVGVLWGIGNIWKGKLVPNEEQVQILINICDSSTDAQVRVKCIGTLECLAQHPDSIDANRVIASYLLSVLPTATAPSTKGTEPTIQALSALIDIYSDERLPYDVNFRNGKFNERLMESVDGVRKAVRAIDRRKERDLKLRGEEVRDNLVAFIKYRRGLRF</sequence>
<accession>A0A0C9WAP3</accession>
<dbReference type="SUPFAM" id="SSF48371">
    <property type="entry name" value="ARM repeat"/>
    <property type="match status" value="1"/>
</dbReference>
<evidence type="ECO:0000256" key="2">
    <source>
        <dbReference type="SAM" id="MobiDB-lite"/>
    </source>
</evidence>
<reference evidence="4 5" key="1">
    <citation type="submission" date="2014-04" db="EMBL/GenBank/DDBJ databases">
        <title>Evolutionary Origins and Diversification of the Mycorrhizal Mutualists.</title>
        <authorList>
            <consortium name="DOE Joint Genome Institute"/>
            <consortium name="Mycorrhizal Genomics Consortium"/>
            <person name="Kohler A."/>
            <person name="Kuo A."/>
            <person name="Nagy L.G."/>
            <person name="Floudas D."/>
            <person name="Copeland A."/>
            <person name="Barry K.W."/>
            <person name="Cichocki N."/>
            <person name="Veneault-Fourrey C."/>
            <person name="LaButti K."/>
            <person name="Lindquist E.A."/>
            <person name="Lipzen A."/>
            <person name="Lundell T."/>
            <person name="Morin E."/>
            <person name="Murat C."/>
            <person name="Riley R."/>
            <person name="Ohm R."/>
            <person name="Sun H."/>
            <person name="Tunlid A."/>
            <person name="Henrissat B."/>
            <person name="Grigoriev I.V."/>
            <person name="Hibbett D.S."/>
            <person name="Martin F."/>
        </authorList>
    </citation>
    <scope>NUCLEOTIDE SEQUENCE [LARGE SCALE GENOMIC DNA]</scope>
    <source>
        <strain evidence="4 5">MD-312</strain>
    </source>
</reference>
<dbReference type="GO" id="GO:0051082">
    <property type="term" value="F:unfolded protein binding"/>
    <property type="evidence" value="ECO:0007669"/>
    <property type="project" value="TreeGrafter"/>
</dbReference>
<feature type="region of interest" description="Disordered" evidence="2">
    <location>
        <begin position="317"/>
        <end position="348"/>
    </location>
</feature>
<name>A0A0C9WAP3_9AGAM</name>
<gene>
    <name evidence="4" type="ORF">HYDPIDRAFT_152987</name>
</gene>
<dbReference type="PANTHER" id="PTHR13347:SF1">
    <property type="entry name" value="HEAT REPEAT-CONTAINING PROTEIN 3"/>
    <property type="match status" value="1"/>
</dbReference>
<feature type="domain" description="SYO1-like TPR repeats" evidence="3">
    <location>
        <begin position="428"/>
        <end position="681"/>
    </location>
</feature>
<comment type="similarity">
    <text evidence="1">Belongs to the nuclear import and ribosome assembly adapter family.</text>
</comment>
<feature type="compositionally biased region" description="Acidic residues" evidence="2">
    <location>
        <begin position="380"/>
        <end position="408"/>
    </location>
</feature>
<dbReference type="GO" id="GO:0042273">
    <property type="term" value="P:ribosomal large subunit biogenesis"/>
    <property type="evidence" value="ECO:0007669"/>
    <property type="project" value="TreeGrafter"/>
</dbReference>
<dbReference type="EMBL" id="KN839844">
    <property type="protein sequence ID" value="KIJ65073.1"/>
    <property type="molecule type" value="Genomic_DNA"/>
</dbReference>
<evidence type="ECO:0000313" key="4">
    <source>
        <dbReference type="EMBL" id="KIJ65073.1"/>
    </source>
</evidence>
<dbReference type="InterPro" id="IPR052616">
    <property type="entry name" value="SYO1-like"/>
</dbReference>
<dbReference type="OrthoDB" id="288703at2759"/>
<dbReference type="GO" id="GO:0006606">
    <property type="term" value="P:protein import into nucleus"/>
    <property type="evidence" value="ECO:0007669"/>
    <property type="project" value="TreeGrafter"/>
</dbReference>
<keyword evidence="5" id="KW-1185">Reference proteome</keyword>
<dbReference type="Proteomes" id="UP000053820">
    <property type="component" value="Unassembled WGS sequence"/>
</dbReference>
<evidence type="ECO:0000256" key="1">
    <source>
        <dbReference type="ARBA" id="ARBA00049983"/>
    </source>
</evidence>
<organism evidence="4 5">
    <name type="scientific">Hydnomerulius pinastri MD-312</name>
    <dbReference type="NCBI Taxonomy" id="994086"/>
    <lineage>
        <taxon>Eukaryota</taxon>
        <taxon>Fungi</taxon>
        <taxon>Dikarya</taxon>
        <taxon>Basidiomycota</taxon>
        <taxon>Agaricomycotina</taxon>
        <taxon>Agaricomycetes</taxon>
        <taxon>Agaricomycetidae</taxon>
        <taxon>Boletales</taxon>
        <taxon>Boletales incertae sedis</taxon>
        <taxon>Leucogyrophana</taxon>
    </lineage>
</organism>
<dbReference type="PANTHER" id="PTHR13347">
    <property type="entry name" value="HEAT REPEAT-CONTAINING PROTEIN 3"/>
    <property type="match status" value="1"/>
</dbReference>
<dbReference type="HOGENOM" id="CLU_016860_0_0_1"/>
<dbReference type="InterPro" id="IPR011989">
    <property type="entry name" value="ARM-like"/>
</dbReference>
<feature type="compositionally biased region" description="Basic residues" evidence="2">
    <location>
        <begin position="1"/>
        <end position="15"/>
    </location>
</feature>
<feature type="compositionally biased region" description="Basic and acidic residues" evidence="2">
    <location>
        <begin position="318"/>
        <end position="348"/>
    </location>
</feature>
<dbReference type="AlphaFoldDB" id="A0A0C9WAP3"/>
<evidence type="ECO:0000259" key="3">
    <source>
        <dbReference type="Pfam" id="PF25567"/>
    </source>
</evidence>
<feature type="region of interest" description="Disordered" evidence="2">
    <location>
        <begin position="372"/>
        <end position="420"/>
    </location>
</feature>
<proteinExistence type="inferred from homology"/>
<protein>
    <recommendedName>
        <fullName evidence="3">SYO1-like TPR repeats domain-containing protein</fullName>
    </recommendedName>
</protein>